<dbReference type="Gene3D" id="2.60.120.1030">
    <property type="entry name" value="Clp1, DNA binding domain"/>
    <property type="match status" value="1"/>
</dbReference>
<dbReference type="Pfam" id="PF16573">
    <property type="entry name" value="CLP1_N"/>
    <property type="match status" value="1"/>
</dbReference>
<dbReference type="PANTHER" id="PTHR12755">
    <property type="entry name" value="CLEAVAGE/POLYADENYLATION FACTOR IA SUBUNIT CLP1P"/>
    <property type="match status" value="1"/>
</dbReference>
<keyword evidence="5 6" id="KW-0539">Nucleus</keyword>
<keyword evidence="2 6" id="KW-0507">mRNA processing</keyword>
<dbReference type="FunFam" id="2.60.120.1030:FF:000001">
    <property type="entry name" value="Protein CLP1 homolog 5"/>
    <property type="match status" value="1"/>
</dbReference>
<proteinExistence type="inferred from homology"/>
<comment type="caution">
    <text evidence="10">The sequence shown here is derived from an EMBL/GenBank/DDBJ whole genome shotgun (WGS) entry which is preliminary data.</text>
</comment>
<dbReference type="InterPro" id="IPR038239">
    <property type="entry name" value="Clp1_N_sf"/>
</dbReference>
<dbReference type="GO" id="GO:0006388">
    <property type="term" value="P:tRNA splicing, via endonucleolytic cleavage and ligation"/>
    <property type="evidence" value="ECO:0007669"/>
    <property type="project" value="TreeGrafter"/>
</dbReference>
<evidence type="ECO:0000256" key="5">
    <source>
        <dbReference type="ARBA" id="ARBA00023242"/>
    </source>
</evidence>
<evidence type="ECO:0000256" key="6">
    <source>
        <dbReference type="HAMAP-Rule" id="MF_03035"/>
    </source>
</evidence>
<dbReference type="Pfam" id="PF06807">
    <property type="entry name" value="Clp1"/>
    <property type="match status" value="1"/>
</dbReference>
<gene>
    <name evidence="10" type="ORF">PPROV_000598200</name>
</gene>
<evidence type="ECO:0000313" key="11">
    <source>
        <dbReference type="Proteomes" id="UP000660262"/>
    </source>
</evidence>
<dbReference type="Pfam" id="PF16575">
    <property type="entry name" value="CLP1_P"/>
    <property type="match status" value="1"/>
</dbReference>
<evidence type="ECO:0000256" key="3">
    <source>
        <dbReference type="ARBA" id="ARBA00022741"/>
    </source>
</evidence>
<name>A0A830HP61_9CHLO</name>
<reference evidence="10" key="1">
    <citation type="submission" date="2020-10" db="EMBL/GenBank/DDBJ databases">
        <title>Unveiling of a novel bifunctional photoreceptor, Dualchrome1, isolated from a cosmopolitan green alga.</title>
        <authorList>
            <person name="Suzuki S."/>
            <person name="Kawachi M."/>
        </authorList>
    </citation>
    <scope>NUCLEOTIDE SEQUENCE</scope>
    <source>
        <strain evidence="10">NIES 2893</strain>
    </source>
</reference>
<evidence type="ECO:0000259" key="9">
    <source>
        <dbReference type="Pfam" id="PF16575"/>
    </source>
</evidence>
<dbReference type="GO" id="GO:0031124">
    <property type="term" value="P:mRNA 3'-end processing"/>
    <property type="evidence" value="ECO:0007669"/>
    <property type="project" value="UniProtKB-UniRule"/>
</dbReference>
<dbReference type="InterPro" id="IPR045116">
    <property type="entry name" value="Clp1/Grc3"/>
</dbReference>
<dbReference type="GO" id="GO:0051731">
    <property type="term" value="F:polynucleotide 5'-hydroxyl-kinase activity"/>
    <property type="evidence" value="ECO:0007669"/>
    <property type="project" value="InterPro"/>
</dbReference>
<feature type="domain" description="Clp1 C-terminal" evidence="7">
    <location>
        <begin position="337"/>
        <end position="452"/>
    </location>
</feature>
<dbReference type="InterPro" id="IPR028606">
    <property type="entry name" value="Clp1"/>
</dbReference>
<feature type="binding site" evidence="6">
    <location>
        <position position="27"/>
    </location>
    <ligand>
        <name>ATP</name>
        <dbReference type="ChEBI" id="CHEBI:30616"/>
    </ligand>
</feature>
<dbReference type="Gene3D" id="2.40.30.330">
    <property type="entry name" value="Pre-mRNA cleavage complex subunit Clp1, C-terminal domain"/>
    <property type="match status" value="1"/>
</dbReference>
<dbReference type="HAMAP" id="MF_03035">
    <property type="entry name" value="Clp1"/>
    <property type="match status" value="1"/>
</dbReference>
<dbReference type="PANTHER" id="PTHR12755:SF6">
    <property type="entry name" value="POLYRIBONUCLEOTIDE 5'-HYDROXYL-KINASE CLP1"/>
    <property type="match status" value="1"/>
</dbReference>
<dbReference type="EMBL" id="BNJQ01000015">
    <property type="protein sequence ID" value="GHP07241.1"/>
    <property type="molecule type" value="Genomic_DNA"/>
</dbReference>
<evidence type="ECO:0000259" key="7">
    <source>
        <dbReference type="Pfam" id="PF06807"/>
    </source>
</evidence>
<dbReference type="InterPro" id="IPR038238">
    <property type="entry name" value="Clp1_C_sf"/>
</dbReference>
<dbReference type="InterPro" id="IPR010655">
    <property type="entry name" value="Clp1_C"/>
</dbReference>
<accession>A0A830HP61</accession>
<dbReference type="OrthoDB" id="258143at2759"/>
<comment type="similarity">
    <text evidence="6">Belongs to the Clp1 family. Clp1 subfamily.</text>
</comment>
<dbReference type="AlphaFoldDB" id="A0A830HP61"/>
<comment type="subcellular location">
    <subcellularLocation>
        <location evidence="1 6">Nucleus</location>
    </subcellularLocation>
</comment>
<keyword evidence="11" id="KW-1185">Reference proteome</keyword>
<evidence type="ECO:0000256" key="4">
    <source>
        <dbReference type="ARBA" id="ARBA00022840"/>
    </source>
</evidence>
<dbReference type="GO" id="GO:0005524">
    <property type="term" value="F:ATP binding"/>
    <property type="evidence" value="ECO:0007669"/>
    <property type="project" value="UniProtKB-UniRule"/>
</dbReference>
<dbReference type="InterPro" id="IPR032319">
    <property type="entry name" value="CLP1_P"/>
</dbReference>
<evidence type="ECO:0000313" key="10">
    <source>
        <dbReference type="EMBL" id="GHP07241.1"/>
    </source>
</evidence>
<sequence>MAPSSDAAADGEPSGDVMTYHLKAEHELRIEVDFDRQVTVKLLSGDAEIFGCELPKGGAKTLSGVKCAIFTWHAAQIQIVGKPDACYEAEASAAMRSYLNLHTALEERRKAAVTTTSPTTKGPRVLVVGNTDAGKSTVCKILCSYACRADAMHGGVAAAAGHDHWVPVFVDLDVGQNSVTPPGTICAVPVDAPVDPVDGWPGEAPLVYYFGHASPGENAAHYKALVESMARVLAQRETDDVLARAAGLVVNTMGWTDGLGYDLLLHAISALSIDIVAVIDHDKLTAQLKAHVGSQGGDVQVVKLPKSGGVVTRDTNFRKRARDRMIRSYFYGSRSELNPCASAIDASSFKVFRVGGGARAPNTALPLGATSRMDPLRVAPLPMTRDLERCVLGVLHGDNAALGDADVLSKPCAGIVCVTEVDASRGKVHILQPSPGSLPSKLLLSGTMRWND</sequence>
<protein>
    <recommendedName>
        <fullName evidence="6">Protein CLP1 homolog</fullName>
    </recommendedName>
</protein>
<evidence type="ECO:0000256" key="2">
    <source>
        <dbReference type="ARBA" id="ARBA00022664"/>
    </source>
</evidence>
<feature type="domain" description="Clp1 P-loop" evidence="9">
    <location>
        <begin position="129"/>
        <end position="332"/>
    </location>
</feature>
<dbReference type="InterPro" id="IPR032324">
    <property type="entry name" value="Clp1_N"/>
</dbReference>
<comment type="function">
    <text evidence="6">Required for endonucleolytic cleavage during polyadenylation-dependent pre-mRNA 3'-end formation.</text>
</comment>
<dbReference type="Proteomes" id="UP000660262">
    <property type="component" value="Unassembled WGS sequence"/>
</dbReference>
<keyword evidence="4 6" id="KW-0067">ATP-binding</keyword>
<evidence type="ECO:0000256" key="1">
    <source>
        <dbReference type="ARBA" id="ARBA00004123"/>
    </source>
</evidence>
<feature type="domain" description="Clp1 N-terminal" evidence="8">
    <location>
        <begin position="21"/>
        <end position="112"/>
    </location>
</feature>
<dbReference type="Gene3D" id="3.40.50.300">
    <property type="entry name" value="P-loop containing nucleotide triphosphate hydrolases"/>
    <property type="match status" value="1"/>
</dbReference>
<feature type="binding site" evidence="6">
    <location>
        <begin position="132"/>
        <end position="137"/>
    </location>
    <ligand>
        <name>ATP</name>
        <dbReference type="ChEBI" id="CHEBI:30616"/>
    </ligand>
</feature>
<evidence type="ECO:0000259" key="8">
    <source>
        <dbReference type="Pfam" id="PF16573"/>
    </source>
</evidence>
<dbReference type="InterPro" id="IPR027417">
    <property type="entry name" value="P-loop_NTPase"/>
</dbReference>
<organism evidence="10 11">
    <name type="scientific">Pycnococcus provasolii</name>
    <dbReference type="NCBI Taxonomy" id="41880"/>
    <lineage>
        <taxon>Eukaryota</taxon>
        <taxon>Viridiplantae</taxon>
        <taxon>Chlorophyta</taxon>
        <taxon>Pseudoscourfieldiophyceae</taxon>
        <taxon>Pseudoscourfieldiales</taxon>
        <taxon>Pycnococcaceae</taxon>
        <taxon>Pycnococcus</taxon>
    </lineage>
</organism>
<dbReference type="GO" id="GO:0005849">
    <property type="term" value="C:mRNA cleavage factor complex"/>
    <property type="evidence" value="ECO:0007669"/>
    <property type="project" value="InterPro"/>
</dbReference>
<keyword evidence="3 6" id="KW-0547">Nucleotide-binding</keyword>
<feature type="binding site" evidence="6">
    <location>
        <position position="66"/>
    </location>
    <ligand>
        <name>ATP</name>
        <dbReference type="ChEBI" id="CHEBI:30616"/>
    </ligand>
</feature>